<evidence type="ECO:0000256" key="4">
    <source>
        <dbReference type="ARBA" id="ARBA00022989"/>
    </source>
</evidence>
<dbReference type="RefSeq" id="WP_038153038.1">
    <property type="nucleotide sequence ID" value="NZ_JRNT01000032.1"/>
</dbReference>
<keyword evidence="3 6" id="KW-0812">Transmembrane</keyword>
<evidence type="ECO:0000313" key="8">
    <source>
        <dbReference type="Proteomes" id="UP000029628"/>
    </source>
</evidence>
<feature type="transmembrane region" description="Helical" evidence="6">
    <location>
        <begin position="30"/>
        <end position="50"/>
    </location>
</feature>
<keyword evidence="8" id="KW-1185">Reference proteome</keyword>
<evidence type="ECO:0000256" key="3">
    <source>
        <dbReference type="ARBA" id="ARBA00022692"/>
    </source>
</evidence>
<sequence length="470" mass="51744">MSNNIVKWVKVVLSIIVVVLFWILPVPDGLSIEAWKVLGLYLGTVLAIILRPFPEPVILVISMAVMSIIYGSLKGALSAFSGSTSWLILSAFIIGHCFVVTGLGKRIAYFLIEHFGHTTLRLGYISTITDFLLSPAIPSNTARTGGLVYPIFQSLANTLGSYPDKHPKRVGEFFMILLYQNSLTTGTLFVTAGAIMPMMIHLSEQLMGVTISWAGWAQAMIVPGIILLAITPYIVYRINRPELKKVDNKALAKSGREEIGNMSYREKLLTLFFILAIIGWLTGSITGIMPTAIALGFLACVLVTGVITWKDVMDVRSGWSTFVWYSGIISISDALTKSEFFKWLGIWFEHTINLSGIDPIIAMAILITITVFIRYFFASTIAYVVTFVPVIFTLGAVLNLPAIPLLLLVAASAQIASLLTHYGNATGPLLFSTGYVSQGRWWATGHLIVIYSMIVYFIVGLAWWKVIGLW</sequence>
<feature type="transmembrane region" description="Helical" evidence="6">
    <location>
        <begin position="292"/>
        <end position="309"/>
    </location>
</feature>
<feature type="transmembrane region" description="Helical" evidence="6">
    <location>
        <begin position="216"/>
        <end position="236"/>
    </location>
</feature>
<accession>A0A096AJ57</accession>
<evidence type="ECO:0000256" key="1">
    <source>
        <dbReference type="ARBA" id="ARBA00004141"/>
    </source>
</evidence>
<dbReference type="PIRSF" id="PIRSF002457">
    <property type="entry name" value="DASS"/>
    <property type="match status" value="1"/>
</dbReference>
<dbReference type="InterPro" id="IPR030676">
    <property type="entry name" value="CitT-rel"/>
</dbReference>
<comment type="similarity">
    <text evidence="2">Belongs to the SLC13A/DASS transporter (TC 2.A.47) family. DIT1 subfamily.</text>
</comment>
<gene>
    <name evidence="7" type="ORF">HMPREF0872_07555</name>
</gene>
<protein>
    <submittedName>
        <fullName evidence="7">Anion transporter</fullName>
    </submittedName>
</protein>
<feature type="transmembrane region" description="Helical" evidence="6">
    <location>
        <begin position="381"/>
        <end position="398"/>
    </location>
</feature>
<dbReference type="Pfam" id="PF00939">
    <property type="entry name" value="Na_sulph_symp"/>
    <property type="match status" value="1"/>
</dbReference>
<evidence type="ECO:0000256" key="6">
    <source>
        <dbReference type="SAM" id="Phobius"/>
    </source>
</evidence>
<feature type="transmembrane region" description="Helical" evidence="6">
    <location>
        <begin position="405"/>
        <end position="423"/>
    </location>
</feature>
<dbReference type="EMBL" id="JRNT01000032">
    <property type="protein sequence ID" value="KGF46631.1"/>
    <property type="molecule type" value="Genomic_DNA"/>
</dbReference>
<proteinExistence type="inferred from homology"/>
<feature type="transmembrane region" description="Helical" evidence="6">
    <location>
        <begin position="268"/>
        <end position="286"/>
    </location>
</feature>
<feature type="transmembrane region" description="Helical" evidence="6">
    <location>
        <begin position="85"/>
        <end position="104"/>
    </location>
</feature>
<feature type="transmembrane region" description="Helical" evidence="6">
    <location>
        <begin position="352"/>
        <end position="375"/>
    </location>
</feature>
<dbReference type="AlphaFoldDB" id="A0A096AJ57"/>
<dbReference type="GO" id="GO:0022857">
    <property type="term" value="F:transmembrane transporter activity"/>
    <property type="evidence" value="ECO:0007669"/>
    <property type="project" value="InterPro"/>
</dbReference>
<name>A0A096AJ57_9FIRM</name>
<feature type="transmembrane region" description="Helical" evidence="6">
    <location>
        <begin position="173"/>
        <end position="196"/>
    </location>
</feature>
<dbReference type="GO" id="GO:0016020">
    <property type="term" value="C:membrane"/>
    <property type="evidence" value="ECO:0007669"/>
    <property type="project" value="UniProtKB-SubCell"/>
</dbReference>
<dbReference type="InterPro" id="IPR001898">
    <property type="entry name" value="SLC13A/DASS"/>
</dbReference>
<feature type="transmembrane region" description="Helical" evidence="6">
    <location>
        <begin position="7"/>
        <end position="24"/>
    </location>
</feature>
<dbReference type="eggNOG" id="COG0471">
    <property type="taxonomic scope" value="Bacteria"/>
</dbReference>
<comment type="subcellular location">
    <subcellularLocation>
        <location evidence="1">Membrane</location>
        <topology evidence="1">Multi-pass membrane protein</topology>
    </subcellularLocation>
</comment>
<dbReference type="PANTHER" id="PTHR42826">
    <property type="entry name" value="DICARBOXYLATE TRANSPORTER 2.1, CHLOROPLASTIC"/>
    <property type="match status" value="1"/>
</dbReference>
<evidence type="ECO:0000256" key="5">
    <source>
        <dbReference type="ARBA" id="ARBA00023136"/>
    </source>
</evidence>
<dbReference type="Proteomes" id="UP000029628">
    <property type="component" value="Unassembled WGS sequence"/>
</dbReference>
<feature type="transmembrane region" description="Helical" evidence="6">
    <location>
        <begin position="57"/>
        <end position="73"/>
    </location>
</feature>
<organism evidence="7 8">
    <name type="scientific">Veillonella montpellierensis DNF00314</name>
    <dbReference type="NCBI Taxonomy" id="1401067"/>
    <lineage>
        <taxon>Bacteria</taxon>
        <taxon>Bacillati</taxon>
        <taxon>Bacillota</taxon>
        <taxon>Negativicutes</taxon>
        <taxon>Veillonellales</taxon>
        <taxon>Veillonellaceae</taxon>
        <taxon>Veillonella</taxon>
    </lineage>
</organism>
<reference evidence="7 8" key="1">
    <citation type="submission" date="2014-07" db="EMBL/GenBank/DDBJ databases">
        <authorList>
            <person name="McCorrison J."/>
            <person name="Sanka R."/>
            <person name="Torralba M."/>
            <person name="Gillis M."/>
            <person name="Haft D.H."/>
            <person name="Methe B."/>
            <person name="Sutton G."/>
            <person name="Nelson K.E."/>
        </authorList>
    </citation>
    <scope>NUCLEOTIDE SEQUENCE [LARGE SCALE GENOMIC DNA]</scope>
    <source>
        <strain evidence="7 8">DNF00314</strain>
    </source>
</reference>
<keyword evidence="4 6" id="KW-1133">Transmembrane helix</keyword>
<evidence type="ECO:0000256" key="2">
    <source>
        <dbReference type="ARBA" id="ARBA00007349"/>
    </source>
</evidence>
<feature type="transmembrane region" description="Helical" evidence="6">
    <location>
        <begin position="443"/>
        <end position="464"/>
    </location>
</feature>
<evidence type="ECO:0000313" key="7">
    <source>
        <dbReference type="EMBL" id="KGF46631.1"/>
    </source>
</evidence>
<keyword evidence="5 6" id="KW-0472">Membrane</keyword>
<dbReference type="NCBIfam" id="TIGR00785">
    <property type="entry name" value="dass"/>
    <property type="match status" value="1"/>
</dbReference>
<comment type="caution">
    <text evidence="7">The sequence shown here is derived from an EMBL/GenBank/DDBJ whole genome shotgun (WGS) entry which is preliminary data.</text>
</comment>